<evidence type="ECO:0000259" key="4">
    <source>
        <dbReference type="PROSITE" id="PS50026"/>
    </source>
</evidence>
<evidence type="ECO:0000313" key="7">
    <source>
        <dbReference type="WBParaSite" id="PSAMB.scaffold2229size24481.g16952.t1"/>
    </source>
</evidence>
<evidence type="ECO:0000313" key="6">
    <source>
        <dbReference type="Proteomes" id="UP000887566"/>
    </source>
</evidence>
<evidence type="ECO:0000256" key="3">
    <source>
        <dbReference type="SAM" id="Phobius"/>
    </source>
</evidence>
<evidence type="ECO:0000256" key="2">
    <source>
        <dbReference type="SAM" id="MobiDB-lite"/>
    </source>
</evidence>
<feature type="region of interest" description="Disordered" evidence="2">
    <location>
        <begin position="251"/>
        <end position="309"/>
    </location>
</feature>
<dbReference type="WBParaSite" id="PSAMB.scaffold2229size24481.g16952.t1">
    <property type="protein sequence ID" value="PSAMB.scaffold2229size24481.g16952.t1"/>
    <property type="gene ID" value="PSAMB.scaffold2229size24481.g16952"/>
</dbReference>
<keyword evidence="1" id="KW-0245">EGF-like domain</keyword>
<proteinExistence type="predicted"/>
<dbReference type="PROSITE" id="PS50835">
    <property type="entry name" value="IG_LIKE"/>
    <property type="match status" value="1"/>
</dbReference>
<dbReference type="InterPro" id="IPR013783">
    <property type="entry name" value="Ig-like_fold"/>
</dbReference>
<reference evidence="7" key="1">
    <citation type="submission" date="2022-11" db="UniProtKB">
        <authorList>
            <consortium name="WormBaseParasite"/>
        </authorList>
    </citation>
    <scope>IDENTIFICATION</scope>
</reference>
<feature type="domain" description="EGF-like" evidence="4">
    <location>
        <begin position="126"/>
        <end position="166"/>
    </location>
</feature>
<dbReference type="AlphaFoldDB" id="A0A914VNM9"/>
<dbReference type="Gene3D" id="2.10.25.10">
    <property type="entry name" value="Laminin"/>
    <property type="match status" value="1"/>
</dbReference>
<protein>
    <submittedName>
        <fullName evidence="7">Uncharacterized protein</fullName>
    </submittedName>
</protein>
<dbReference type="InterPro" id="IPR000742">
    <property type="entry name" value="EGF"/>
</dbReference>
<evidence type="ECO:0000256" key="1">
    <source>
        <dbReference type="PROSITE-ProRule" id="PRU00076"/>
    </source>
</evidence>
<keyword evidence="3" id="KW-0472">Membrane</keyword>
<dbReference type="InterPro" id="IPR036179">
    <property type="entry name" value="Ig-like_dom_sf"/>
</dbReference>
<feature type="disulfide bond" evidence="1">
    <location>
        <begin position="138"/>
        <end position="155"/>
    </location>
</feature>
<sequence>MTNYPAPIYELLLNTTDDQSQKAKMVPIGVGEPFKMQCIVIGEYHENHDLRWSKDGNELVTSESMKVADSETSAGGSLSKSIIVTSFNVDNHTGAYECSVKRKDDSYQKGTMRLQRKPGNSQIGDGFTTCQKERDGMCLNGGICIMQKASGSISCLCPNSNGPKCERLFEESAPIARSDLHGTQAALWIMPMIIIALLVLVFLCSRQNKKLKSEIKKLRKFSCPDPASTPFHNGSDQHDFELLAVQQTLTEQDEENCQNGESTQFSRDGSTSTTPSAVREATSSQDLSNQTKSVSLTPHNDIYKAPDKK</sequence>
<evidence type="ECO:0000259" key="5">
    <source>
        <dbReference type="PROSITE" id="PS50835"/>
    </source>
</evidence>
<keyword evidence="1" id="KW-1015">Disulfide bond</keyword>
<keyword evidence="3" id="KW-1133">Transmembrane helix</keyword>
<dbReference type="Proteomes" id="UP000887566">
    <property type="component" value="Unplaced"/>
</dbReference>
<dbReference type="Gene3D" id="2.60.40.10">
    <property type="entry name" value="Immunoglobulins"/>
    <property type="match status" value="1"/>
</dbReference>
<comment type="caution">
    <text evidence="1">Lacks conserved residue(s) required for the propagation of feature annotation.</text>
</comment>
<feature type="domain" description="Ig-like" evidence="5">
    <location>
        <begin position="7"/>
        <end position="115"/>
    </location>
</feature>
<keyword evidence="6" id="KW-1185">Reference proteome</keyword>
<organism evidence="6 7">
    <name type="scientific">Plectus sambesii</name>
    <dbReference type="NCBI Taxonomy" id="2011161"/>
    <lineage>
        <taxon>Eukaryota</taxon>
        <taxon>Metazoa</taxon>
        <taxon>Ecdysozoa</taxon>
        <taxon>Nematoda</taxon>
        <taxon>Chromadorea</taxon>
        <taxon>Plectida</taxon>
        <taxon>Plectina</taxon>
        <taxon>Plectoidea</taxon>
        <taxon>Plectidae</taxon>
        <taxon>Plectus</taxon>
    </lineage>
</organism>
<dbReference type="InterPro" id="IPR007110">
    <property type="entry name" value="Ig-like_dom"/>
</dbReference>
<feature type="compositionally biased region" description="Polar residues" evidence="2">
    <location>
        <begin position="257"/>
        <end position="298"/>
    </location>
</feature>
<feature type="transmembrane region" description="Helical" evidence="3">
    <location>
        <begin position="185"/>
        <end position="204"/>
    </location>
</feature>
<dbReference type="SUPFAM" id="SSF48726">
    <property type="entry name" value="Immunoglobulin"/>
    <property type="match status" value="1"/>
</dbReference>
<dbReference type="SUPFAM" id="SSF57196">
    <property type="entry name" value="EGF/Laminin"/>
    <property type="match status" value="1"/>
</dbReference>
<keyword evidence="3" id="KW-0812">Transmembrane</keyword>
<dbReference type="PROSITE" id="PS50026">
    <property type="entry name" value="EGF_3"/>
    <property type="match status" value="1"/>
</dbReference>
<name>A0A914VNM9_9BILA</name>
<accession>A0A914VNM9</accession>